<dbReference type="SUPFAM" id="SSF88697">
    <property type="entry name" value="PUA domain-like"/>
    <property type="match status" value="1"/>
</dbReference>
<dbReference type="CDD" id="cd02440">
    <property type="entry name" value="AdoMet_MTases"/>
    <property type="match status" value="1"/>
</dbReference>
<dbReference type="GO" id="GO:0008168">
    <property type="term" value="F:methyltransferase activity"/>
    <property type="evidence" value="ECO:0007669"/>
    <property type="project" value="UniProtKB-KW"/>
</dbReference>
<feature type="domain" description="RlmI-like PUA" evidence="5">
    <location>
        <begin position="4"/>
        <end position="66"/>
    </location>
</feature>
<dbReference type="Pfam" id="PF10672">
    <property type="entry name" value="Methyltrans_SAM"/>
    <property type="match status" value="1"/>
</dbReference>
<accession>A0A4S3B6W3</accession>
<evidence type="ECO:0000256" key="1">
    <source>
        <dbReference type="ARBA" id="ARBA00022603"/>
    </source>
</evidence>
<reference evidence="6 7" key="1">
    <citation type="submission" date="2019-01" db="EMBL/GenBank/DDBJ databases">
        <title>Vagococcus silagei sp. nov. isolated from brewer's grain.</title>
        <authorList>
            <person name="Guu J.-R."/>
        </authorList>
    </citation>
    <scope>NUCLEOTIDE SEQUENCE [LARGE SCALE GENOMIC DNA]</scope>
    <source>
        <strain evidence="6 7">2B-2</strain>
    </source>
</reference>
<dbReference type="AlphaFoldDB" id="A0A4S3B6W3"/>
<feature type="domain" description="S-adenosylmethionine-dependent methyltransferase" evidence="4">
    <location>
        <begin position="168"/>
        <end position="341"/>
    </location>
</feature>
<dbReference type="InterPro" id="IPR029063">
    <property type="entry name" value="SAM-dependent_MTases_sf"/>
</dbReference>
<dbReference type="Proteomes" id="UP000310506">
    <property type="component" value="Unassembled WGS sequence"/>
</dbReference>
<dbReference type="InterPro" id="IPR015947">
    <property type="entry name" value="PUA-like_sf"/>
</dbReference>
<keyword evidence="7" id="KW-1185">Reference proteome</keyword>
<dbReference type="Pfam" id="PF17785">
    <property type="entry name" value="PUA_3"/>
    <property type="match status" value="1"/>
</dbReference>
<dbReference type="InterPro" id="IPR036974">
    <property type="entry name" value="PUA_sf"/>
</dbReference>
<keyword evidence="1 6" id="KW-0489">Methyltransferase</keyword>
<dbReference type="InterPro" id="IPR019614">
    <property type="entry name" value="SAM-dep_methyl-trfase"/>
</dbReference>
<dbReference type="PANTHER" id="PTHR43042:SF3">
    <property type="entry name" value="RIBOSOMAL RNA LARGE SUBUNIT METHYLTRANSFERASE YWBD-RELATED"/>
    <property type="match status" value="1"/>
</dbReference>
<gene>
    <name evidence="6" type="ORF">ESZ54_04410</name>
</gene>
<proteinExistence type="predicted"/>
<sequence length="393" mass="44523">MKEIIIKNELSKKFKRSYPLISPTDLTEASQKPTNEWVKFVSQQKEFIGYGYLGHQNKGIGWMVSFDESQPINDNLLKQLFNEAFEKRQGLMNDPLTTAFRLFNGEGDGLGGIIIDWYDGYLVISWYNQVIYSFKEQLLTIIQNCFGEELLGVYEKVRFEGKGLAESSHLSGNQASEPLLIQENGVSYATYLNEGLMTGIFLDQREVRNQLIEGLAMGKTVLNTFSYTGAFSVASLIGGAEKTTSVDLAKRSLNKTREMFEVNGINASEQDIIVMDVFDYYKFALRKNLSFDVIILDPPSFSRNKKKTFSVAKNYNELVAEAVAILNKDGILIASSNAANVPLPKFEKLVEQGINESKRKFEKMALYQLPVDFAVNKNFKEGNYLKVMIYKIF</sequence>
<evidence type="ECO:0000313" key="7">
    <source>
        <dbReference type="Proteomes" id="UP000310506"/>
    </source>
</evidence>
<organism evidence="6 7">
    <name type="scientific">Vagococcus silagei</name>
    <dbReference type="NCBI Taxonomy" id="2508885"/>
    <lineage>
        <taxon>Bacteria</taxon>
        <taxon>Bacillati</taxon>
        <taxon>Bacillota</taxon>
        <taxon>Bacilli</taxon>
        <taxon>Lactobacillales</taxon>
        <taxon>Enterococcaceae</taxon>
        <taxon>Vagococcus</taxon>
    </lineage>
</organism>
<dbReference type="InterPro" id="IPR041532">
    <property type="entry name" value="RlmI-like_PUA"/>
</dbReference>
<dbReference type="Gene3D" id="3.40.50.150">
    <property type="entry name" value="Vaccinia Virus protein VP39"/>
    <property type="match status" value="1"/>
</dbReference>
<dbReference type="SUPFAM" id="SSF53335">
    <property type="entry name" value="S-adenosyl-L-methionine-dependent methyltransferases"/>
    <property type="match status" value="1"/>
</dbReference>
<evidence type="ECO:0000256" key="3">
    <source>
        <dbReference type="ARBA" id="ARBA00022691"/>
    </source>
</evidence>
<dbReference type="EMBL" id="SDGV01000010">
    <property type="protein sequence ID" value="THB61700.1"/>
    <property type="molecule type" value="Genomic_DNA"/>
</dbReference>
<dbReference type="OrthoDB" id="9805492at2"/>
<dbReference type="PANTHER" id="PTHR43042">
    <property type="entry name" value="SAM-DEPENDENT METHYLTRANSFERASE"/>
    <property type="match status" value="1"/>
</dbReference>
<dbReference type="Gene3D" id="3.30.750.80">
    <property type="entry name" value="RNA methyltransferase domain (HRMD) like"/>
    <property type="match status" value="1"/>
</dbReference>
<dbReference type="CDD" id="cd11572">
    <property type="entry name" value="RlmI_M_like"/>
    <property type="match status" value="1"/>
</dbReference>
<keyword evidence="3" id="KW-0949">S-adenosyl-L-methionine</keyword>
<name>A0A4S3B6W3_9ENTE</name>
<evidence type="ECO:0000313" key="6">
    <source>
        <dbReference type="EMBL" id="THB61700.1"/>
    </source>
</evidence>
<evidence type="ECO:0000259" key="5">
    <source>
        <dbReference type="Pfam" id="PF17785"/>
    </source>
</evidence>
<dbReference type="GO" id="GO:0003723">
    <property type="term" value="F:RNA binding"/>
    <property type="evidence" value="ECO:0007669"/>
    <property type="project" value="InterPro"/>
</dbReference>
<evidence type="ECO:0000256" key="2">
    <source>
        <dbReference type="ARBA" id="ARBA00022679"/>
    </source>
</evidence>
<dbReference type="RefSeq" id="WP_136136471.1">
    <property type="nucleotide sequence ID" value="NZ_SDGV01000010.1"/>
</dbReference>
<dbReference type="GO" id="GO:0032259">
    <property type="term" value="P:methylation"/>
    <property type="evidence" value="ECO:0007669"/>
    <property type="project" value="UniProtKB-KW"/>
</dbReference>
<comment type="caution">
    <text evidence="6">The sequence shown here is derived from an EMBL/GenBank/DDBJ whole genome shotgun (WGS) entry which is preliminary data.</text>
</comment>
<protein>
    <submittedName>
        <fullName evidence="6">Class I SAM-dependent rRNA methyltransferase</fullName>
    </submittedName>
</protein>
<keyword evidence="2 6" id="KW-0808">Transferase</keyword>
<evidence type="ECO:0000259" key="4">
    <source>
        <dbReference type="Pfam" id="PF10672"/>
    </source>
</evidence>
<dbReference type="Gene3D" id="2.30.130.10">
    <property type="entry name" value="PUA domain"/>
    <property type="match status" value="1"/>
</dbReference>